<feature type="transmembrane region" description="Helical" evidence="1">
    <location>
        <begin position="6"/>
        <end position="26"/>
    </location>
</feature>
<evidence type="ECO:0000313" key="3">
    <source>
        <dbReference type="EMBL" id="RKN16906.1"/>
    </source>
</evidence>
<dbReference type="Proteomes" id="UP000268652">
    <property type="component" value="Unassembled WGS sequence"/>
</dbReference>
<evidence type="ECO:0000256" key="1">
    <source>
        <dbReference type="SAM" id="Phobius"/>
    </source>
</evidence>
<keyword evidence="1" id="KW-1133">Transmembrane helix</keyword>
<dbReference type="Proteomes" id="UP000275024">
    <property type="component" value="Unassembled WGS sequence"/>
</dbReference>
<keyword evidence="1" id="KW-0812">Transmembrane</keyword>
<dbReference type="EMBL" id="RBDY01000025">
    <property type="protein sequence ID" value="RKN16906.1"/>
    <property type="molecule type" value="Genomic_DNA"/>
</dbReference>
<dbReference type="RefSeq" id="WP_120699458.1">
    <property type="nucleotide sequence ID" value="NZ_RBDX01000027.1"/>
</dbReference>
<proteinExistence type="predicted"/>
<protein>
    <submittedName>
        <fullName evidence="2">Uncharacterized protein</fullName>
    </submittedName>
</protein>
<accession>A0A3A9VWT4</accession>
<evidence type="ECO:0000313" key="5">
    <source>
        <dbReference type="Proteomes" id="UP000275024"/>
    </source>
</evidence>
<keyword evidence="1" id="KW-0472">Membrane</keyword>
<evidence type="ECO:0000313" key="2">
    <source>
        <dbReference type="EMBL" id="RKN05398.1"/>
    </source>
</evidence>
<organism evidence="2 5">
    <name type="scientific">Streptomyces radicis</name>
    <dbReference type="NCBI Taxonomy" id="1750517"/>
    <lineage>
        <taxon>Bacteria</taxon>
        <taxon>Bacillati</taxon>
        <taxon>Actinomycetota</taxon>
        <taxon>Actinomycetes</taxon>
        <taxon>Kitasatosporales</taxon>
        <taxon>Streptomycetaceae</taxon>
        <taxon>Streptomyces</taxon>
    </lineage>
</organism>
<sequence>MDPATAALTIGAVIVAKGCALLALLLRLRHERARRRYVVRLAQGLGDGQELELDDDALRLRITRAVAEGAATRDDRP</sequence>
<evidence type="ECO:0000313" key="4">
    <source>
        <dbReference type="Proteomes" id="UP000268652"/>
    </source>
</evidence>
<dbReference type="EMBL" id="RBDX01000027">
    <property type="protein sequence ID" value="RKN05398.1"/>
    <property type="molecule type" value="Genomic_DNA"/>
</dbReference>
<keyword evidence="4" id="KW-1185">Reference proteome</keyword>
<reference evidence="4 5" key="1">
    <citation type="submission" date="2018-09" db="EMBL/GenBank/DDBJ databases">
        <title>Streptomyces sp. nov. DS1-2, an endophytic actinomycete isolated from roots of Dendrobium scabrilingue.</title>
        <authorList>
            <person name="Kuncharoen N."/>
            <person name="Kudo T."/>
            <person name="Ohkuma M."/>
            <person name="Yuki M."/>
            <person name="Tanasupawat S."/>
        </authorList>
    </citation>
    <scope>NUCLEOTIDE SEQUENCE [LARGE SCALE GENOMIC DNA]</scope>
    <source>
        <strain evidence="2 5">AZ1-7</strain>
        <strain evidence="3 4">DS1-2</strain>
    </source>
</reference>
<comment type="caution">
    <text evidence="2">The sequence shown here is derived from an EMBL/GenBank/DDBJ whole genome shotgun (WGS) entry which is preliminary data.</text>
</comment>
<dbReference type="AlphaFoldDB" id="A0A3A9VWT4"/>
<gene>
    <name evidence="3" type="ORF">D7318_25025</name>
    <name evidence="2" type="ORF">D7319_25660</name>
</gene>
<name>A0A3A9VWT4_9ACTN</name>